<evidence type="ECO:0000313" key="8">
    <source>
        <dbReference type="EMBL" id="MBE6060928.1"/>
    </source>
</evidence>
<dbReference type="InterPro" id="IPR004090">
    <property type="entry name" value="Chemotax_Me-accpt_rcpt"/>
</dbReference>
<feature type="transmembrane region" description="Helical" evidence="5">
    <location>
        <begin position="12"/>
        <end position="33"/>
    </location>
</feature>
<dbReference type="Pfam" id="PF00015">
    <property type="entry name" value="MCPsignal"/>
    <property type="match status" value="1"/>
</dbReference>
<evidence type="ECO:0000256" key="2">
    <source>
        <dbReference type="ARBA" id="ARBA00029447"/>
    </source>
</evidence>
<dbReference type="GO" id="GO:0016020">
    <property type="term" value="C:membrane"/>
    <property type="evidence" value="ECO:0007669"/>
    <property type="project" value="InterPro"/>
</dbReference>
<dbReference type="GO" id="GO:0006935">
    <property type="term" value="P:chemotaxis"/>
    <property type="evidence" value="ECO:0007669"/>
    <property type="project" value="InterPro"/>
</dbReference>
<reference evidence="8" key="1">
    <citation type="submission" date="2019-04" db="EMBL/GenBank/DDBJ databases">
        <title>Evolution of Biomass-Degrading Anaerobic Consortia Revealed by Metagenomics.</title>
        <authorList>
            <person name="Peng X."/>
        </authorList>
    </citation>
    <scope>NUCLEOTIDE SEQUENCE</scope>
    <source>
        <strain evidence="8">SIG254</strain>
    </source>
</reference>
<dbReference type="SMART" id="SM00283">
    <property type="entry name" value="MA"/>
    <property type="match status" value="1"/>
</dbReference>
<evidence type="ECO:0000256" key="5">
    <source>
        <dbReference type="SAM" id="Phobius"/>
    </source>
</evidence>
<keyword evidence="4" id="KW-0175">Coiled coil</keyword>
<dbReference type="CDD" id="cd06225">
    <property type="entry name" value="HAMP"/>
    <property type="match status" value="1"/>
</dbReference>
<evidence type="ECO:0000256" key="4">
    <source>
        <dbReference type="SAM" id="Coils"/>
    </source>
</evidence>
<accession>A0A927ZUE2</accession>
<gene>
    <name evidence="8" type="ORF">E7215_12255</name>
</gene>
<dbReference type="AlphaFoldDB" id="A0A927ZUE2"/>
<dbReference type="InterPro" id="IPR024478">
    <property type="entry name" value="HlyB_4HB_MCP"/>
</dbReference>
<protein>
    <submittedName>
        <fullName evidence="8">Methyl-accepting chemotaxis protein</fullName>
    </submittedName>
</protein>
<proteinExistence type="inferred from homology"/>
<evidence type="ECO:0000259" key="7">
    <source>
        <dbReference type="PROSITE" id="PS50885"/>
    </source>
</evidence>
<feature type="domain" description="Methyl-accepting transducer" evidence="6">
    <location>
        <begin position="285"/>
        <end position="536"/>
    </location>
</feature>
<dbReference type="GO" id="GO:0004888">
    <property type="term" value="F:transmembrane signaling receptor activity"/>
    <property type="evidence" value="ECO:0007669"/>
    <property type="project" value="InterPro"/>
</dbReference>
<evidence type="ECO:0000256" key="3">
    <source>
        <dbReference type="PROSITE-ProRule" id="PRU00284"/>
    </source>
</evidence>
<dbReference type="PANTHER" id="PTHR32089:SF112">
    <property type="entry name" value="LYSOZYME-LIKE PROTEIN-RELATED"/>
    <property type="match status" value="1"/>
</dbReference>
<feature type="coiled-coil region" evidence="4">
    <location>
        <begin position="75"/>
        <end position="137"/>
    </location>
</feature>
<dbReference type="InterPro" id="IPR003660">
    <property type="entry name" value="HAMP_dom"/>
</dbReference>
<feature type="coiled-coil region" evidence="4">
    <location>
        <begin position="342"/>
        <end position="380"/>
    </location>
</feature>
<dbReference type="CDD" id="cd19411">
    <property type="entry name" value="MCP2201-like_sensor"/>
    <property type="match status" value="1"/>
</dbReference>
<dbReference type="SUPFAM" id="SSF58104">
    <property type="entry name" value="Methyl-accepting chemotaxis protein (MCP) signaling domain"/>
    <property type="match status" value="1"/>
</dbReference>
<comment type="similarity">
    <text evidence="2">Belongs to the methyl-accepting chemotaxis (MCP) protein family.</text>
</comment>
<dbReference type="GO" id="GO:0007165">
    <property type="term" value="P:signal transduction"/>
    <property type="evidence" value="ECO:0007669"/>
    <property type="project" value="UniProtKB-KW"/>
</dbReference>
<dbReference type="PRINTS" id="PR00260">
    <property type="entry name" value="CHEMTRNSDUCR"/>
</dbReference>
<name>A0A927ZUE2_9CLOT</name>
<dbReference type="Pfam" id="PF12729">
    <property type="entry name" value="4HB_MCP_1"/>
    <property type="match status" value="1"/>
</dbReference>
<keyword evidence="5" id="KW-1133">Transmembrane helix</keyword>
<dbReference type="EMBL" id="SVCM01000142">
    <property type="protein sequence ID" value="MBE6060928.1"/>
    <property type="molecule type" value="Genomic_DNA"/>
</dbReference>
<dbReference type="PANTHER" id="PTHR32089">
    <property type="entry name" value="METHYL-ACCEPTING CHEMOTAXIS PROTEIN MCPB"/>
    <property type="match status" value="1"/>
</dbReference>
<evidence type="ECO:0000313" key="9">
    <source>
        <dbReference type="Proteomes" id="UP000768462"/>
    </source>
</evidence>
<feature type="domain" description="HAMP" evidence="7">
    <location>
        <begin position="214"/>
        <end position="266"/>
    </location>
</feature>
<feature type="transmembrane region" description="Helical" evidence="5">
    <location>
        <begin position="194"/>
        <end position="213"/>
    </location>
</feature>
<sequence>MKLFINLGVKKKLISIFTVICIFIVLIGVNGIVSCASINKNANEMYSNNLVSVKDLEGIRVNISEITANMLKIVFERDRSKLDEQIKTIDDLTNEDIILQAEYDELPEISQEEEELYEGYQQDLAKYREKRNQVIELAKANDYDEAVKLYNSEVEPLRIDTFAKMERCIEINLENAEQVNLNNIDEFNKVRYQIIIYTTVAFLIILFMAYILGKNIVNPLMKIKEFANRLSDYDFSMPIVITRKDEFGQTGLALNAAQENVSNLVKLIMENSQDMTASSEELSAIVEEVSSKAEAIDEAVNNITAGMQESSATTEEISASVQEVDSSINILSSKAMEGSNNANEFKERATEVKNNSDKAIAETRNLYDIKQNNMEKAIEDGKVVDSIKIMADTIGSIAQQTNLLALNAAIEAARAGEQGRGFAVVAEEVRKLAEQSSEAVINIQDTIVKVQNAFKSSIDTGSDILEFINTRVQEQLDDYGQTGNKYYGDSDFVSKMSEDIAAMSEEITATIGEVSNAIQNMASASQKSSEEAVTIKEGMDETTKAIEQVALTAQSQAELAEKLNEVIKKFKI</sequence>
<keyword evidence="5" id="KW-0812">Transmembrane</keyword>
<organism evidence="8 9">
    <name type="scientific">Clostridium sulfidigenes</name>
    <dbReference type="NCBI Taxonomy" id="318464"/>
    <lineage>
        <taxon>Bacteria</taxon>
        <taxon>Bacillati</taxon>
        <taxon>Bacillota</taxon>
        <taxon>Clostridia</taxon>
        <taxon>Eubacteriales</taxon>
        <taxon>Clostridiaceae</taxon>
        <taxon>Clostridium</taxon>
    </lineage>
</organism>
<dbReference type="Proteomes" id="UP000768462">
    <property type="component" value="Unassembled WGS sequence"/>
</dbReference>
<dbReference type="Gene3D" id="1.10.287.950">
    <property type="entry name" value="Methyl-accepting chemotaxis protein"/>
    <property type="match status" value="1"/>
</dbReference>
<evidence type="ECO:0000256" key="1">
    <source>
        <dbReference type="ARBA" id="ARBA00023224"/>
    </source>
</evidence>
<dbReference type="InterPro" id="IPR047347">
    <property type="entry name" value="YvaQ-like_sensor"/>
</dbReference>
<evidence type="ECO:0000259" key="6">
    <source>
        <dbReference type="PROSITE" id="PS50111"/>
    </source>
</evidence>
<dbReference type="InterPro" id="IPR004089">
    <property type="entry name" value="MCPsignal_dom"/>
</dbReference>
<comment type="caution">
    <text evidence="8">The sequence shown here is derived from an EMBL/GenBank/DDBJ whole genome shotgun (WGS) entry which is preliminary data.</text>
</comment>
<keyword evidence="5" id="KW-0472">Membrane</keyword>
<keyword evidence="1 3" id="KW-0807">Transducer</keyword>
<dbReference type="PROSITE" id="PS50111">
    <property type="entry name" value="CHEMOTAXIS_TRANSDUC_2"/>
    <property type="match status" value="1"/>
</dbReference>
<dbReference type="PROSITE" id="PS51257">
    <property type="entry name" value="PROKAR_LIPOPROTEIN"/>
    <property type="match status" value="1"/>
</dbReference>
<dbReference type="PROSITE" id="PS50885">
    <property type="entry name" value="HAMP"/>
    <property type="match status" value="1"/>
</dbReference>